<dbReference type="PRINTS" id="PR00125">
    <property type="entry name" value="ATPASEDELTA"/>
</dbReference>
<dbReference type="STRING" id="1150600.ADIARSV_4223"/>
<dbReference type="Pfam" id="PF00213">
    <property type="entry name" value="OSCP"/>
    <property type="match status" value="1"/>
</dbReference>
<dbReference type="InterPro" id="IPR020781">
    <property type="entry name" value="ATPase_OSCP/d_CS"/>
</dbReference>
<dbReference type="InterPro" id="IPR000711">
    <property type="entry name" value="ATPase_OSCP/dsu"/>
</dbReference>
<comment type="similarity">
    <text evidence="7">Belongs to the ATPase delta chain family.</text>
</comment>
<dbReference type="GO" id="GO:0005886">
    <property type="term" value="C:plasma membrane"/>
    <property type="evidence" value="ECO:0007669"/>
    <property type="project" value="UniProtKB-SubCell"/>
</dbReference>
<keyword evidence="2 7" id="KW-0813">Transport</keyword>
<comment type="function">
    <text evidence="7">F(1)F(0) ATP synthase produces ATP from ADP in the presence of a proton or sodium gradient. F-type ATPases consist of two structural domains, F(1) containing the extramembraneous catalytic core and F(0) containing the membrane proton channel, linked together by a central stalk and a peripheral stalk. During catalysis, ATP synthesis in the catalytic domain of F(1) is coupled via a rotary mechanism of the central stalk subunits to proton translocation.</text>
</comment>
<sequence>MSEIQVASRYAKSLLDLAQEQNSLEMIKSDIDSFLAVLRSTPELKAVLKNPIINPDKKFAIIKAVFGPSVHEIVLTFFKIVISKGRSEILFETAKEFVNGYNRIRGIIKAKIVSAAPLTDANRAEILRVVKEATNNEVVLESLVDEDLIGGFVLKVGDKQFDASISSSLNKLRKDFLQKVVS</sequence>
<dbReference type="RefSeq" id="WP_016197441.1">
    <property type="nucleotide sequence ID" value="NZ_AQPN01000145.1"/>
</dbReference>
<keyword evidence="4 7" id="KW-0406">Ion transport</keyword>
<evidence type="ECO:0000256" key="1">
    <source>
        <dbReference type="ARBA" id="ARBA00004370"/>
    </source>
</evidence>
<dbReference type="GO" id="GO:0045259">
    <property type="term" value="C:proton-transporting ATP synthase complex"/>
    <property type="evidence" value="ECO:0007669"/>
    <property type="project" value="UniProtKB-KW"/>
</dbReference>
<dbReference type="NCBIfam" id="TIGR01145">
    <property type="entry name" value="ATP_synt_delta"/>
    <property type="match status" value="1"/>
</dbReference>
<dbReference type="SUPFAM" id="SSF47928">
    <property type="entry name" value="N-terminal domain of the delta subunit of the F1F0-ATP synthase"/>
    <property type="match status" value="1"/>
</dbReference>
<dbReference type="Proteomes" id="UP000014174">
    <property type="component" value="Unassembled WGS sequence"/>
</dbReference>
<comment type="function">
    <text evidence="7">This protein is part of the stalk that links CF(0) to CF(1). It either transmits conformational changes from CF(0) to CF(1) or is implicated in proton conduction.</text>
</comment>
<evidence type="ECO:0000256" key="5">
    <source>
        <dbReference type="ARBA" id="ARBA00023136"/>
    </source>
</evidence>
<reference evidence="8 9" key="1">
    <citation type="journal article" date="2013" name="Genome Announc.">
        <title>Draft Genome Sequence of Arcticibacter svalbardensis Strain MN12-7T, a Member of the Family Sphingobacteriaceae Isolated from an Arctic Soil Sample.</title>
        <authorList>
            <person name="Shivaji S."/>
            <person name="Ara S."/>
            <person name="Prasad S."/>
            <person name="Manasa B.P."/>
            <person name="Begum Z."/>
            <person name="Singh A."/>
            <person name="Kumar Pinnaka A."/>
        </authorList>
    </citation>
    <scope>NUCLEOTIDE SEQUENCE [LARGE SCALE GENOMIC DNA]</scope>
    <source>
        <strain evidence="8 9">MN12-7</strain>
    </source>
</reference>
<evidence type="ECO:0000313" key="8">
    <source>
        <dbReference type="EMBL" id="EOR92711.1"/>
    </source>
</evidence>
<keyword evidence="9" id="KW-1185">Reference proteome</keyword>
<dbReference type="HAMAP" id="MF_01416">
    <property type="entry name" value="ATP_synth_delta_bact"/>
    <property type="match status" value="1"/>
</dbReference>
<comment type="subcellular location">
    <subcellularLocation>
        <location evidence="7">Cell membrane</location>
        <topology evidence="7">Peripheral membrane protein</topology>
    </subcellularLocation>
    <subcellularLocation>
        <location evidence="1">Membrane</location>
    </subcellularLocation>
</comment>
<evidence type="ECO:0000256" key="7">
    <source>
        <dbReference type="HAMAP-Rule" id="MF_01416"/>
    </source>
</evidence>
<dbReference type="PANTHER" id="PTHR11910">
    <property type="entry name" value="ATP SYNTHASE DELTA CHAIN"/>
    <property type="match status" value="1"/>
</dbReference>
<evidence type="ECO:0000256" key="4">
    <source>
        <dbReference type="ARBA" id="ARBA00023065"/>
    </source>
</evidence>
<dbReference type="InterPro" id="IPR026015">
    <property type="entry name" value="ATP_synth_OSCP/delta_N_sf"/>
</dbReference>
<dbReference type="GO" id="GO:0046933">
    <property type="term" value="F:proton-transporting ATP synthase activity, rotational mechanism"/>
    <property type="evidence" value="ECO:0007669"/>
    <property type="project" value="UniProtKB-UniRule"/>
</dbReference>
<proteinExistence type="inferred from homology"/>
<comment type="caution">
    <text evidence="8">The sequence shown here is derived from an EMBL/GenBank/DDBJ whole genome shotgun (WGS) entry which is preliminary data.</text>
</comment>
<keyword evidence="3 7" id="KW-0375">Hydrogen ion transport</keyword>
<evidence type="ECO:0000256" key="6">
    <source>
        <dbReference type="ARBA" id="ARBA00023310"/>
    </source>
</evidence>
<keyword evidence="8" id="KW-0378">Hydrolase</keyword>
<organism evidence="8 9">
    <name type="scientific">Arcticibacter svalbardensis MN12-7</name>
    <dbReference type="NCBI Taxonomy" id="1150600"/>
    <lineage>
        <taxon>Bacteria</taxon>
        <taxon>Pseudomonadati</taxon>
        <taxon>Bacteroidota</taxon>
        <taxon>Sphingobacteriia</taxon>
        <taxon>Sphingobacteriales</taxon>
        <taxon>Sphingobacteriaceae</taxon>
        <taxon>Arcticibacter</taxon>
    </lineage>
</organism>
<dbReference type="AlphaFoldDB" id="R9GM02"/>
<dbReference type="OrthoDB" id="9802471at2"/>
<keyword evidence="5 7" id="KW-0472">Membrane</keyword>
<dbReference type="eggNOG" id="COG0712">
    <property type="taxonomic scope" value="Bacteria"/>
</dbReference>
<dbReference type="EMBL" id="AQPN01000145">
    <property type="protein sequence ID" value="EOR92711.1"/>
    <property type="molecule type" value="Genomic_DNA"/>
</dbReference>
<evidence type="ECO:0000256" key="2">
    <source>
        <dbReference type="ARBA" id="ARBA00022448"/>
    </source>
</evidence>
<dbReference type="PATRIC" id="fig|1150600.3.peg.4180"/>
<dbReference type="PROSITE" id="PS00389">
    <property type="entry name" value="ATPASE_DELTA"/>
    <property type="match status" value="1"/>
</dbReference>
<accession>R9GM02</accession>
<evidence type="ECO:0000256" key="3">
    <source>
        <dbReference type="ARBA" id="ARBA00022781"/>
    </source>
</evidence>
<keyword evidence="7" id="KW-0139">CF(1)</keyword>
<name>R9GM02_9SPHI</name>
<dbReference type="Gene3D" id="1.10.520.20">
    <property type="entry name" value="N-terminal domain of the delta subunit of the F1F0-ATP synthase"/>
    <property type="match status" value="1"/>
</dbReference>
<evidence type="ECO:0000313" key="9">
    <source>
        <dbReference type="Proteomes" id="UP000014174"/>
    </source>
</evidence>
<keyword evidence="6 7" id="KW-0066">ATP synthesis</keyword>
<protein>
    <recommendedName>
        <fullName evidence="7">ATP synthase subunit delta</fullName>
    </recommendedName>
    <alternativeName>
        <fullName evidence="7">ATP synthase F(1) sector subunit delta</fullName>
    </alternativeName>
    <alternativeName>
        <fullName evidence="7">F-type ATPase subunit delta</fullName>
        <shortName evidence="7">F-ATPase subunit delta</shortName>
    </alternativeName>
</protein>
<keyword evidence="7" id="KW-1003">Cell membrane</keyword>
<dbReference type="GO" id="GO:0016787">
    <property type="term" value="F:hydrolase activity"/>
    <property type="evidence" value="ECO:0007669"/>
    <property type="project" value="UniProtKB-KW"/>
</dbReference>
<gene>
    <name evidence="7" type="primary">atpH</name>
    <name evidence="8" type="ORF">ADIARSV_4223</name>
</gene>